<reference evidence="3" key="1">
    <citation type="journal article" date="2019" name="Int. J. Syst. Evol. Microbiol.">
        <title>The Global Catalogue of Microorganisms (GCM) 10K type strain sequencing project: providing services to taxonomists for standard genome sequencing and annotation.</title>
        <authorList>
            <consortium name="The Broad Institute Genomics Platform"/>
            <consortium name="The Broad Institute Genome Sequencing Center for Infectious Disease"/>
            <person name="Wu L."/>
            <person name="Ma J."/>
        </authorList>
    </citation>
    <scope>NUCLEOTIDE SEQUENCE [LARGE SCALE GENOMIC DNA]</scope>
    <source>
        <strain evidence="3">JCM 17224</strain>
    </source>
</reference>
<evidence type="ECO:0000313" key="3">
    <source>
        <dbReference type="Proteomes" id="UP001500567"/>
    </source>
</evidence>
<dbReference type="InterPro" id="IPR021796">
    <property type="entry name" value="Tll0287-like_dom"/>
</dbReference>
<evidence type="ECO:0000313" key="2">
    <source>
        <dbReference type="EMBL" id="GAA4018838.1"/>
    </source>
</evidence>
<feature type="domain" description="Tll0287-like" evidence="1">
    <location>
        <begin position="79"/>
        <end position="209"/>
    </location>
</feature>
<name>A0ABP7SZI5_9BACT</name>
<accession>A0ABP7SZI5</accession>
<proteinExistence type="predicted"/>
<organism evidence="2 3">
    <name type="scientific">Hymenobacter fastidiosus</name>
    <dbReference type="NCBI Taxonomy" id="486264"/>
    <lineage>
        <taxon>Bacteria</taxon>
        <taxon>Pseudomonadati</taxon>
        <taxon>Bacteroidota</taxon>
        <taxon>Cytophagia</taxon>
        <taxon>Cytophagales</taxon>
        <taxon>Hymenobacteraceae</taxon>
        <taxon>Hymenobacter</taxon>
    </lineage>
</organism>
<dbReference type="Pfam" id="PF11845">
    <property type="entry name" value="Tll0287-like"/>
    <property type="match status" value="1"/>
</dbReference>
<dbReference type="RefSeq" id="WP_345074926.1">
    <property type="nucleotide sequence ID" value="NZ_BAABDJ010000040.1"/>
</dbReference>
<keyword evidence="3" id="KW-1185">Reference proteome</keyword>
<protein>
    <recommendedName>
        <fullName evidence="1">Tll0287-like domain-containing protein</fullName>
    </recommendedName>
</protein>
<dbReference type="Proteomes" id="UP001500567">
    <property type="component" value="Unassembled WGS sequence"/>
</dbReference>
<evidence type="ECO:0000259" key="1">
    <source>
        <dbReference type="Pfam" id="PF11845"/>
    </source>
</evidence>
<gene>
    <name evidence="2" type="ORF">GCM10022408_35880</name>
</gene>
<sequence length="234" mass="26263">MRFRFRAPGPAFSTVALLLLLLPACRPDQIEHIKNGKQIATTLENMVVKRILPAALLRAARWAGDSLTYSADRELRRQLATRLQAGGVAAALPYCRPEAYASTDSLARILKATPRRRTSRPRNPNNQARLTATQLRPDTTTAHLVRRLDAETFSYQRPITLSDALCLRCHGEVGKDISTADYALIKKQYPADQATGYRLGEAMGVWQVSLQRDGVAELYTMKTRKVMKKRKPLF</sequence>
<comment type="caution">
    <text evidence="2">The sequence shown here is derived from an EMBL/GenBank/DDBJ whole genome shotgun (WGS) entry which is preliminary data.</text>
</comment>
<dbReference type="EMBL" id="BAABDJ010000040">
    <property type="protein sequence ID" value="GAA4018838.1"/>
    <property type="molecule type" value="Genomic_DNA"/>
</dbReference>